<evidence type="ECO:0000256" key="4">
    <source>
        <dbReference type="SAM" id="MobiDB-lite"/>
    </source>
</evidence>
<keyword evidence="8" id="KW-1185">Reference proteome</keyword>
<gene>
    <name evidence="7" type="ORF">QO034_22195</name>
</gene>
<evidence type="ECO:0000256" key="2">
    <source>
        <dbReference type="ARBA" id="ARBA00023125"/>
    </source>
</evidence>
<sequence>MKPPESRRKGRPKGFDSKPSQNTIQSLDRALEVLDTIALANGLSLTELANRLDQSPATMYRVLSTLEAREFVEIDPLNQTWHIGPMAFRLGSAFLRRSSVAERSRPAMRALMTASGETSNLGVQKQGDVMFIGQVETHETIRAFFPPGTLSPMPASGIGKALLSRLSDDALDRFLKSYPMVRFTEKTIMEPEALKAELSAIRNRGYAFDDEEKTLGMRCVAAPILNIYGEAVAGLSLSGPTLRMPPDRIAALGTLVKDAADKVSRSLGAPGETAR</sequence>
<evidence type="ECO:0000256" key="1">
    <source>
        <dbReference type="ARBA" id="ARBA00023015"/>
    </source>
</evidence>
<accession>A0ABT7FKU7</accession>
<evidence type="ECO:0000256" key="3">
    <source>
        <dbReference type="ARBA" id="ARBA00023163"/>
    </source>
</evidence>
<dbReference type="SMART" id="SM00346">
    <property type="entry name" value="HTH_ICLR"/>
    <property type="match status" value="1"/>
</dbReference>
<reference evidence="7 8" key="1">
    <citation type="submission" date="2023-05" db="EMBL/GenBank/DDBJ databases">
        <title>Sedimentitalea sp. nov. JM2-8.</title>
        <authorList>
            <person name="Huang J."/>
        </authorList>
    </citation>
    <scope>NUCLEOTIDE SEQUENCE [LARGE SCALE GENOMIC DNA]</scope>
    <source>
        <strain evidence="7 8">JM2-8</strain>
    </source>
</reference>
<proteinExistence type="predicted"/>
<dbReference type="RefSeq" id="WP_284487689.1">
    <property type="nucleotide sequence ID" value="NZ_JASNJE010000051.1"/>
</dbReference>
<dbReference type="Pfam" id="PF01614">
    <property type="entry name" value="IclR_C"/>
    <property type="match status" value="1"/>
</dbReference>
<dbReference type="Gene3D" id="3.30.450.40">
    <property type="match status" value="1"/>
</dbReference>
<dbReference type="PANTHER" id="PTHR30136:SF24">
    <property type="entry name" value="HTH-TYPE TRANSCRIPTIONAL REPRESSOR ALLR"/>
    <property type="match status" value="1"/>
</dbReference>
<dbReference type="PROSITE" id="PS51077">
    <property type="entry name" value="HTH_ICLR"/>
    <property type="match status" value="1"/>
</dbReference>
<evidence type="ECO:0000313" key="8">
    <source>
        <dbReference type="Proteomes" id="UP001227126"/>
    </source>
</evidence>
<dbReference type="Gene3D" id="1.10.10.10">
    <property type="entry name" value="Winged helix-like DNA-binding domain superfamily/Winged helix DNA-binding domain"/>
    <property type="match status" value="1"/>
</dbReference>
<name>A0ABT7FKU7_9RHOB</name>
<feature type="domain" description="IclR-ED" evidence="6">
    <location>
        <begin position="86"/>
        <end position="269"/>
    </location>
</feature>
<dbReference type="PROSITE" id="PS51078">
    <property type="entry name" value="ICLR_ED"/>
    <property type="match status" value="1"/>
</dbReference>
<evidence type="ECO:0000259" key="6">
    <source>
        <dbReference type="PROSITE" id="PS51078"/>
    </source>
</evidence>
<dbReference type="EMBL" id="JASNJE010000051">
    <property type="protein sequence ID" value="MDK3075772.1"/>
    <property type="molecule type" value="Genomic_DNA"/>
</dbReference>
<dbReference type="InterPro" id="IPR054844">
    <property type="entry name" value="TransRegBhcR"/>
</dbReference>
<dbReference type="InterPro" id="IPR036390">
    <property type="entry name" value="WH_DNA-bd_sf"/>
</dbReference>
<comment type="caution">
    <text evidence="7">The sequence shown here is derived from an EMBL/GenBank/DDBJ whole genome shotgun (WGS) entry which is preliminary data.</text>
</comment>
<evidence type="ECO:0000313" key="7">
    <source>
        <dbReference type="EMBL" id="MDK3075772.1"/>
    </source>
</evidence>
<keyword evidence="1" id="KW-0805">Transcription regulation</keyword>
<keyword evidence="3" id="KW-0804">Transcription</keyword>
<feature type="region of interest" description="Disordered" evidence="4">
    <location>
        <begin position="1"/>
        <end position="22"/>
    </location>
</feature>
<dbReference type="Pfam" id="PF09339">
    <property type="entry name" value="HTH_IclR"/>
    <property type="match status" value="1"/>
</dbReference>
<organism evidence="7 8">
    <name type="scientific">Sedimentitalea xiamensis</name>
    <dbReference type="NCBI Taxonomy" id="3050037"/>
    <lineage>
        <taxon>Bacteria</taxon>
        <taxon>Pseudomonadati</taxon>
        <taxon>Pseudomonadota</taxon>
        <taxon>Alphaproteobacteria</taxon>
        <taxon>Rhodobacterales</taxon>
        <taxon>Paracoccaceae</taxon>
        <taxon>Sedimentitalea</taxon>
    </lineage>
</organism>
<evidence type="ECO:0000259" key="5">
    <source>
        <dbReference type="PROSITE" id="PS51077"/>
    </source>
</evidence>
<dbReference type="InterPro" id="IPR036388">
    <property type="entry name" value="WH-like_DNA-bd_sf"/>
</dbReference>
<protein>
    <submittedName>
        <fullName evidence="7">IclR family transcriptional regulator</fullName>
    </submittedName>
</protein>
<keyword evidence="2" id="KW-0238">DNA-binding</keyword>
<dbReference type="InterPro" id="IPR005471">
    <property type="entry name" value="Tscrpt_reg_IclR_N"/>
</dbReference>
<dbReference type="Proteomes" id="UP001227126">
    <property type="component" value="Unassembled WGS sequence"/>
</dbReference>
<feature type="domain" description="HTH iclR-type" evidence="5">
    <location>
        <begin position="24"/>
        <end position="85"/>
    </location>
</feature>
<dbReference type="InterPro" id="IPR029016">
    <property type="entry name" value="GAF-like_dom_sf"/>
</dbReference>
<dbReference type="PANTHER" id="PTHR30136">
    <property type="entry name" value="HELIX-TURN-HELIX TRANSCRIPTIONAL REGULATOR, ICLR FAMILY"/>
    <property type="match status" value="1"/>
</dbReference>
<dbReference type="SUPFAM" id="SSF46785">
    <property type="entry name" value="Winged helix' DNA-binding domain"/>
    <property type="match status" value="1"/>
</dbReference>
<dbReference type="NCBIfam" id="NF045644">
    <property type="entry name" value="TransRegBhcR"/>
    <property type="match status" value="1"/>
</dbReference>
<dbReference type="InterPro" id="IPR014757">
    <property type="entry name" value="Tscrpt_reg_IclR_C"/>
</dbReference>
<dbReference type="SUPFAM" id="SSF55781">
    <property type="entry name" value="GAF domain-like"/>
    <property type="match status" value="1"/>
</dbReference>
<dbReference type="InterPro" id="IPR050707">
    <property type="entry name" value="HTH_MetabolicPath_Reg"/>
</dbReference>